<dbReference type="Pfam" id="PF17064">
    <property type="entry name" value="QVR"/>
    <property type="match status" value="1"/>
</dbReference>
<evidence type="ECO:0000256" key="3">
    <source>
        <dbReference type="SAM" id="SignalP"/>
    </source>
</evidence>
<keyword evidence="5" id="KW-1185">Reference proteome</keyword>
<gene>
    <name evidence="4" type="ORF">D915_006710</name>
</gene>
<dbReference type="InterPro" id="IPR050975">
    <property type="entry name" value="Sleep_regulator"/>
</dbReference>
<sequence>MILRLSDYAAQIAILCIFGLQSILALECIVCDSYTDGEICENWDKFSFIKNCTQVPQIDPKKPMSCRKIDETVEGMTTVIRQCSNVVEHDGCIDRVGSKAVRTRHCHCSTDLCNRGATQSQLSLKQTCLSSIFLLGLAHLIRF</sequence>
<dbReference type="SUPFAM" id="SSF57302">
    <property type="entry name" value="Snake toxin-like"/>
    <property type="match status" value="1"/>
</dbReference>
<keyword evidence="2" id="KW-0325">Glycoprotein</keyword>
<reference evidence="4" key="1">
    <citation type="submission" date="2019-03" db="EMBL/GenBank/DDBJ databases">
        <title>Improved annotation for the trematode Fasciola hepatica.</title>
        <authorList>
            <person name="Choi Y.-J."/>
            <person name="Martin J."/>
            <person name="Mitreva M."/>
        </authorList>
    </citation>
    <scope>NUCLEOTIDE SEQUENCE [LARGE SCALE GENOMIC DNA]</scope>
</reference>
<feature type="chain" id="PRO_5020031323" evidence="3">
    <location>
        <begin position="26"/>
        <end position="143"/>
    </location>
</feature>
<dbReference type="EMBL" id="JXXN02002578">
    <property type="protein sequence ID" value="THD22717.1"/>
    <property type="molecule type" value="Genomic_DNA"/>
</dbReference>
<dbReference type="Proteomes" id="UP000230066">
    <property type="component" value="Unassembled WGS sequence"/>
</dbReference>
<dbReference type="GO" id="GO:0030431">
    <property type="term" value="P:sleep"/>
    <property type="evidence" value="ECO:0007669"/>
    <property type="project" value="InterPro"/>
</dbReference>
<dbReference type="PANTHER" id="PTHR33562">
    <property type="entry name" value="ATILLA, ISOFORM B-RELATED-RELATED"/>
    <property type="match status" value="1"/>
</dbReference>
<keyword evidence="1 3" id="KW-0732">Signal</keyword>
<organism evidence="4 5">
    <name type="scientific">Fasciola hepatica</name>
    <name type="common">Liver fluke</name>
    <dbReference type="NCBI Taxonomy" id="6192"/>
    <lineage>
        <taxon>Eukaryota</taxon>
        <taxon>Metazoa</taxon>
        <taxon>Spiralia</taxon>
        <taxon>Lophotrochozoa</taxon>
        <taxon>Platyhelminthes</taxon>
        <taxon>Trematoda</taxon>
        <taxon>Digenea</taxon>
        <taxon>Plagiorchiida</taxon>
        <taxon>Echinostomata</taxon>
        <taxon>Echinostomatoidea</taxon>
        <taxon>Fasciolidae</taxon>
        <taxon>Fasciola</taxon>
    </lineage>
</organism>
<evidence type="ECO:0000256" key="1">
    <source>
        <dbReference type="ARBA" id="ARBA00022729"/>
    </source>
</evidence>
<evidence type="ECO:0000313" key="5">
    <source>
        <dbReference type="Proteomes" id="UP000230066"/>
    </source>
</evidence>
<dbReference type="PANTHER" id="PTHR33562:SF2">
    <property type="entry name" value="PROTEIN QUIVER"/>
    <property type="match status" value="1"/>
</dbReference>
<accession>A0A4E0RQ57</accession>
<dbReference type="GO" id="GO:0032222">
    <property type="term" value="P:regulation of synaptic transmission, cholinergic"/>
    <property type="evidence" value="ECO:0007669"/>
    <property type="project" value="InterPro"/>
</dbReference>
<dbReference type="InterPro" id="IPR045860">
    <property type="entry name" value="Snake_toxin-like_sf"/>
</dbReference>
<protein>
    <submittedName>
        <fullName evidence="4">Histone H1B</fullName>
    </submittedName>
</protein>
<comment type="caution">
    <text evidence="4">The sequence shown here is derived from an EMBL/GenBank/DDBJ whole genome shotgun (WGS) entry which is preliminary data.</text>
</comment>
<proteinExistence type="predicted"/>
<feature type="signal peptide" evidence="3">
    <location>
        <begin position="1"/>
        <end position="25"/>
    </location>
</feature>
<evidence type="ECO:0000313" key="4">
    <source>
        <dbReference type="EMBL" id="THD22717.1"/>
    </source>
</evidence>
<evidence type="ECO:0000256" key="2">
    <source>
        <dbReference type="ARBA" id="ARBA00023180"/>
    </source>
</evidence>
<name>A0A4E0RQ57_FASHE</name>
<dbReference type="InterPro" id="IPR031424">
    <property type="entry name" value="QVR-like"/>
</dbReference>
<dbReference type="AlphaFoldDB" id="A0A4E0RQ57"/>